<name>A0ABZ2LZN6_9BACT</name>
<accession>A0ABZ2LZN6</accession>
<dbReference type="EMBL" id="CP089984">
    <property type="protein sequence ID" value="WXB17989.1"/>
    <property type="molecule type" value="Genomic_DNA"/>
</dbReference>
<organism evidence="1 3">
    <name type="scientific">Pendulispora albinea</name>
    <dbReference type="NCBI Taxonomy" id="2741071"/>
    <lineage>
        <taxon>Bacteria</taxon>
        <taxon>Pseudomonadati</taxon>
        <taxon>Myxococcota</taxon>
        <taxon>Myxococcia</taxon>
        <taxon>Myxococcales</taxon>
        <taxon>Sorangiineae</taxon>
        <taxon>Pendulisporaceae</taxon>
        <taxon>Pendulispora</taxon>
    </lineage>
</organism>
<dbReference type="EMBL" id="CP089984">
    <property type="protein sequence ID" value="WXB14547.1"/>
    <property type="molecule type" value="Genomic_DNA"/>
</dbReference>
<dbReference type="RefSeq" id="WP_394824169.1">
    <property type="nucleotide sequence ID" value="NZ_CP089984.1"/>
</dbReference>
<proteinExistence type="predicted"/>
<gene>
    <name evidence="2" type="ORF">LZC94_12085</name>
    <name evidence="1" type="ORF">LZC94_42825</name>
</gene>
<evidence type="ECO:0000313" key="3">
    <source>
        <dbReference type="Proteomes" id="UP001370348"/>
    </source>
</evidence>
<sequence>MTDIWMGISPGPLTTRVLAMAGARETIVKANLRADPAHPRALATLLEAVALWQGQKVRAALCAKDRDGASDSILYRAAFGDEGGLLYSLDWLPALPPRRRRHRDLAGVGDFNDLRQLLLFEVAR</sequence>
<keyword evidence="3" id="KW-1185">Reference proteome</keyword>
<dbReference type="Proteomes" id="UP001370348">
    <property type="component" value="Chromosome"/>
</dbReference>
<evidence type="ECO:0000313" key="2">
    <source>
        <dbReference type="EMBL" id="WXB17989.1"/>
    </source>
</evidence>
<reference evidence="1 3" key="1">
    <citation type="submission" date="2021-12" db="EMBL/GenBank/DDBJ databases">
        <title>Discovery of the Pendulisporaceae a myxobacterial family with distinct sporulation behavior and unique specialized metabolism.</title>
        <authorList>
            <person name="Garcia R."/>
            <person name="Popoff A."/>
            <person name="Bader C.D."/>
            <person name="Loehr J."/>
            <person name="Walesch S."/>
            <person name="Walt C."/>
            <person name="Boldt J."/>
            <person name="Bunk B."/>
            <person name="Haeckl F.J.F.P.J."/>
            <person name="Gunesch A.P."/>
            <person name="Birkelbach J."/>
            <person name="Nuebel U."/>
            <person name="Pietschmann T."/>
            <person name="Bach T."/>
            <person name="Mueller R."/>
        </authorList>
    </citation>
    <scope>NUCLEOTIDE SEQUENCE [LARGE SCALE GENOMIC DNA]</scope>
    <source>
        <strain evidence="1 3">MSr11954</strain>
    </source>
</reference>
<evidence type="ECO:0000313" key="1">
    <source>
        <dbReference type="EMBL" id="WXB14547.1"/>
    </source>
</evidence>
<protein>
    <submittedName>
        <fullName evidence="1">Uncharacterized protein</fullName>
    </submittedName>
</protein>